<accession>A0A699UI20</accession>
<evidence type="ECO:0000313" key="1">
    <source>
        <dbReference type="EMBL" id="GFD22220.1"/>
    </source>
</evidence>
<reference evidence="1" key="1">
    <citation type="journal article" date="2019" name="Sci. Rep.">
        <title>Draft genome of Tanacetum cinerariifolium, the natural source of mosquito coil.</title>
        <authorList>
            <person name="Yamashiro T."/>
            <person name="Shiraishi A."/>
            <person name="Satake H."/>
            <person name="Nakayama K."/>
        </authorList>
    </citation>
    <scope>NUCLEOTIDE SEQUENCE</scope>
</reference>
<dbReference type="EMBL" id="BKCJ011335513">
    <property type="protein sequence ID" value="GFD22220.1"/>
    <property type="molecule type" value="Genomic_DNA"/>
</dbReference>
<comment type="caution">
    <text evidence="1">The sequence shown here is derived from an EMBL/GenBank/DDBJ whole genome shotgun (WGS) entry which is preliminary data.</text>
</comment>
<gene>
    <name evidence="1" type="ORF">Tci_894189</name>
</gene>
<name>A0A699UI20_TANCI</name>
<keyword evidence="1" id="KW-0808">Transferase</keyword>
<sequence length="146" mass="16604">VELGSFNVIIGMDWLTTYHVMIVCDEKIVRVPFGNESLIIRCDESNNGAYLNIISCTTTRKYLLKGYPVFLENITTRTIKDKSEEKRLENVPIVRDFSEVFPKDLPGLPPTRHVEFQIDLIPGVATVARAPYRLASSEMKELSDQL</sequence>
<keyword evidence="1" id="KW-0548">Nucleotidyltransferase</keyword>
<dbReference type="AlphaFoldDB" id="A0A699UI20"/>
<dbReference type="PANTHER" id="PTHR15503">
    <property type="entry name" value="LDOC1 RELATED"/>
    <property type="match status" value="1"/>
</dbReference>
<dbReference type="Pfam" id="PF08284">
    <property type="entry name" value="RVP_2"/>
    <property type="match status" value="1"/>
</dbReference>
<organism evidence="1">
    <name type="scientific">Tanacetum cinerariifolium</name>
    <name type="common">Dalmatian daisy</name>
    <name type="synonym">Chrysanthemum cinerariifolium</name>
    <dbReference type="NCBI Taxonomy" id="118510"/>
    <lineage>
        <taxon>Eukaryota</taxon>
        <taxon>Viridiplantae</taxon>
        <taxon>Streptophyta</taxon>
        <taxon>Embryophyta</taxon>
        <taxon>Tracheophyta</taxon>
        <taxon>Spermatophyta</taxon>
        <taxon>Magnoliopsida</taxon>
        <taxon>eudicotyledons</taxon>
        <taxon>Gunneridae</taxon>
        <taxon>Pentapetalae</taxon>
        <taxon>asterids</taxon>
        <taxon>campanulids</taxon>
        <taxon>Asterales</taxon>
        <taxon>Asteraceae</taxon>
        <taxon>Asteroideae</taxon>
        <taxon>Anthemideae</taxon>
        <taxon>Anthemidinae</taxon>
        <taxon>Tanacetum</taxon>
    </lineage>
</organism>
<keyword evidence="1" id="KW-0695">RNA-directed DNA polymerase</keyword>
<dbReference type="PANTHER" id="PTHR15503:SF45">
    <property type="entry name" value="RNA-DIRECTED DNA POLYMERASE HOMOLOG"/>
    <property type="match status" value="1"/>
</dbReference>
<dbReference type="GO" id="GO:0003964">
    <property type="term" value="F:RNA-directed DNA polymerase activity"/>
    <property type="evidence" value="ECO:0007669"/>
    <property type="project" value="UniProtKB-KW"/>
</dbReference>
<dbReference type="InterPro" id="IPR032567">
    <property type="entry name" value="RTL1-rel"/>
</dbReference>
<feature type="non-terminal residue" evidence="1">
    <location>
        <position position="1"/>
    </location>
</feature>
<protein>
    <submittedName>
        <fullName evidence="1">Putative reverse transcriptase domain-containing protein</fullName>
    </submittedName>
</protein>
<proteinExistence type="predicted"/>